<sequence>MSAEYKNTNVNEIAKKAEQELSSDSATKGHNVGLSTTESGVDTANVEGKFPGAEVKYGSAASGAGNNREIPLDEGGSIKANGQPTKAGDFAHGGVGAPEERNQTYINNNGGDDSIRGNIRN</sequence>
<proteinExistence type="predicted"/>
<reference evidence="2 4" key="1">
    <citation type="submission" date="2016-05" db="EMBL/GenBank/DDBJ databases">
        <title>Comparative analysis of secretome profiles of manganese(II)-oxidizing ascomycete fungi.</title>
        <authorList>
            <consortium name="DOE Joint Genome Institute"/>
            <person name="Zeiner C.A."/>
            <person name="Purvine S.O."/>
            <person name="Zink E.M."/>
            <person name="Wu S."/>
            <person name="Pasa-Tolic L."/>
            <person name="Chaput D.L."/>
            <person name="Haridas S."/>
            <person name="Grigoriev I.V."/>
            <person name="Santelli C.M."/>
            <person name="Hansel C.M."/>
        </authorList>
    </citation>
    <scope>NUCLEOTIDE SEQUENCE [LARGE SCALE GENOMIC DNA]</scope>
    <source>
        <strain evidence="2 4">SRC1lrK2f</strain>
    </source>
</reference>
<feature type="compositionally biased region" description="Polar residues" evidence="1">
    <location>
        <begin position="20"/>
        <end position="42"/>
    </location>
</feature>
<dbReference type="Proteomes" id="UP000077248">
    <property type="component" value="Unassembled WGS sequence"/>
</dbReference>
<reference evidence="5" key="2">
    <citation type="journal article" date="2019" name="bioRxiv">
        <title>Genomics, evolutionary history and diagnostics of the Alternaria alternata species group including apple and Asian pear pathotypes.</title>
        <authorList>
            <person name="Armitage A.D."/>
            <person name="Cockerton H.M."/>
            <person name="Sreenivasaprasad S."/>
            <person name="Woodhall J.W."/>
            <person name="Lane C.R."/>
            <person name="Harrison R.J."/>
            <person name="Clarkson J.P."/>
        </authorList>
    </citation>
    <scope>NUCLEOTIDE SEQUENCE [LARGE SCALE GENOMIC DNA]</scope>
    <source>
        <strain evidence="5">FERA 1177</strain>
    </source>
</reference>
<organism evidence="2 4">
    <name type="scientific">Alternaria alternata</name>
    <name type="common">Alternaria rot fungus</name>
    <name type="synonym">Torula alternata</name>
    <dbReference type="NCBI Taxonomy" id="5599"/>
    <lineage>
        <taxon>Eukaryota</taxon>
        <taxon>Fungi</taxon>
        <taxon>Dikarya</taxon>
        <taxon>Ascomycota</taxon>
        <taxon>Pezizomycotina</taxon>
        <taxon>Dothideomycetes</taxon>
        <taxon>Pleosporomycetidae</taxon>
        <taxon>Pleosporales</taxon>
        <taxon>Pleosporineae</taxon>
        <taxon>Pleosporaceae</taxon>
        <taxon>Alternaria</taxon>
        <taxon>Alternaria sect. Alternaria</taxon>
        <taxon>Alternaria alternata complex</taxon>
    </lineage>
</organism>
<dbReference type="AlphaFoldDB" id="A0A177E0W4"/>
<evidence type="ECO:0000313" key="2">
    <source>
        <dbReference type="EMBL" id="OAG25613.1"/>
    </source>
</evidence>
<dbReference type="RefSeq" id="XP_018391034.1">
    <property type="nucleotide sequence ID" value="XM_018527459.1"/>
</dbReference>
<dbReference type="EMBL" id="PDXD01000033">
    <property type="protein sequence ID" value="RYN71326.1"/>
    <property type="molecule type" value="Genomic_DNA"/>
</dbReference>
<keyword evidence="4" id="KW-1185">Reference proteome</keyword>
<feature type="region of interest" description="Disordered" evidence="1">
    <location>
        <begin position="16"/>
        <end position="121"/>
    </location>
</feature>
<dbReference type="GeneID" id="29113053"/>
<protein>
    <submittedName>
        <fullName evidence="2">Uncharacterized protein</fullName>
    </submittedName>
</protein>
<dbReference type="VEuPathDB" id="FungiDB:CC77DRAFT_1046843"/>
<evidence type="ECO:0000313" key="3">
    <source>
        <dbReference type="EMBL" id="RYN71326.1"/>
    </source>
</evidence>
<reference evidence="3" key="3">
    <citation type="journal article" date="2019" name="J. ISSAAS">
        <title>Genomics, evolutionary history and diagnostics of the Alternaria alternata species group including apple and Asian pear pathotypes.</title>
        <authorList>
            <person name="Armitage A.D."/>
            <person name="Cockerton H.M."/>
            <person name="Sreenivasaprasad S."/>
            <person name="Woodhall J."/>
            <person name="Lane C."/>
            <person name="Harrison R.J."/>
            <person name="Clarkson J.P."/>
        </authorList>
    </citation>
    <scope>NUCLEOTIDE SEQUENCE</scope>
    <source>
        <strain evidence="3">FERA 1177</strain>
    </source>
</reference>
<evidence type="ECO:0000313" key="5">
    <source>
        <dbReference type="Proteomes" id="UP000291422"/>
    </source>
</evidence>
<dbReference type="Proteomes" id="UP000291422">
    <property type="component" value="Unassembled WGS sequence"/>
</dbReference>
<gene>
    <name evidence="3" type="ORF">AA0117_g9610</name>
    <name evidence="2" type="ORF">CC77DRAFT_1046843</name>
</gene>
<name>A0A177E0W4_ALTAL</name>
<dbReference type="EMBL" id="KV441470">
    <property type="protein sequence ID" value="OAG25613.1"/>
    <property type="molecule type" value="Genomic_DNA"/>
</dbReference>
<dbReference type="OMA" id="MSAEYKG"/>
<evidence type="ECO:0000313" key="4">
    <source>
        <dbReference type="Proteomes" id="UP000077248"/>
    </source>
</evidence>
<dbReference type="KEGG" id="aalt:CC77DRAFT_1046843"/>
<evidence type="ECO:0000256" key="1">
    <source>
        <dbReference type="SAM" id="MobiDB-lite"/>
    </source>
</evidence>
<accession>A0A177E0W4</accession>